<evidence type="ECO:0000256" key="5">
    <source>
        <dbReference type="ARBA" id="ARBA00023027"/>
    </source>
</evidence>
<dbReference type="InterPro" id="IPR003148">
    <property type="entry name" value="RCK_N"/>
</dbReference>
<evidence type="ECO:0000256" key="3">
    <source>
        <dbReference type="ARBA" id="ARBA00022538"/>
    </source>
</evidence>
<keyword evidence="2" id="KW-0813">Transport</keyword>
<dbReference type="AlphaFoldDB" id="A0A1G5RVP8"/>
<dbReference type="PANTHER" id="PTHR43833">
    <property type="entry name" value="POTASSIUM CHANNEL PROTEIN 2-RELATED-RELATED"/>
    <property type="match status" value="1"/>
</dbReference>
<dbReference type="NCBIfam" id="NF007041">
    <property type="entry name" value="PRK09496.3-4"/>
    <property type="match status" value="1"/>
</dbReference>
<evidence type="ECO:0000259" key="7">
    <source>
        <dbReference type="PROSITE" id="PS51201"/>
    </source>
</evidence>
<keyword evidence="10" id="KW-1185">Reference proteome</keyword>
<organism evidence="9 10">
    <name type="scientific">Acidaminobacter hydrogenoformans DSM 2784</name>
    <dbReference type="NCBI Taxonomy" id="1120920"/>
    <lineage>
        <taxon>Bacteria</taxon>
        <taxon>Bacillati</taxon>
        <taxon>Bacillota</taxon>
        <taxon>Clostridia</taxon>
        <taxon>Peptostreptococcales</taxon>
        <taxon>Acidaminobacteraceae</taxon>
        <taxon>Acidaminobacter</taxon>
    </lineage>
</organism>
<dbReference type="InterPro" id="IPR050721">
    <property type="entry name" value="Trk_Ktr_HKT_K-transport"/>
</dbReference>
<dbReference type="PRINTS" id="PR00335">
    <property type="entry name" value="KUPTAKETRKA"/>
</dbReference>
<dbReference type="OrthoDB" id="9775180at2"/>
<name>A0A1G5RVP8_9FIRM</name>
<keyword evidence="4" id="KW-0630">Potassium</keyword>
<dbReference type="STRING" id="1120920.SAMN03080599_01092"/>
<dbReference type="NCBIfam" id="NF007031">
    <property type="entry name" value="PRK09496.1-2"/>
    <property type="match status" value="1"/>
</dbReference>
<dbReference type="GO" id="GO:0005886">
    <property type="term" value="C:plasma membrane"/>
    <property type="evidence" value="ECO:0007669"/>
    <property type="project" value="InterPro"/>
</dbReference>
<keyword evidence="5" id="KW-0520">NAD</keyword>
<dbReference type="InterPro" id="IPR006036">
    <property type="entry name" value="K_uptake_TrkA"/>
</dbReference>
<keyword evidence="3" id="KW-0633">Potassium transport</keyword>
<dbReference type="GO" id="GO:0015079">
    <property type="term" value="F:potassium ion transmembrane transporter activity"/>
    <property type="evidence" value="ECO:0007669"/>
    <property type="project" value="InterPro"/>
</dbReference>
<dbReference type="Proteomes" id="UP000199208">
    <property type="component" value="Unassembled WGS sequence"/>
</dbReference>
<evidence type="ECO:0000256" key="1">
    <source>
        <dbReference type="ARBA" id="ARBA00017378"/>
    </source>
</evidence>
<dbReference type="InterPro" id="IPR036721">
    <property type="entry name" value="RCK_C_sf"/>
</dbReference>
<feature type="domain" description="RCK N-terminal" evidence="7">
    <location>
        <begin position="1"/>
        <end position="120"/>
    </location>
</feature>
<dbReference type="Pfam" id="PF02080">
    <property type="entry name" value="TrkA_C"/>
    <property type="match status" value="2"/>
</dbReference>
<feature type="domain" description="RCK C-terminal" evidence="8">
    <location>
        <begin position="140"/>
        <end position="224"/>
    </location>
</feature>
<dbReference type="InterPro" id="IPR006037">
    <property type="entry name" value="RCK_C"/>
</dbReference>
<dbReference type="PROSITE" id="PS51202">
    <property type="entry name" value="RCK_C"/>
    <property type="match status" value="2"/>
</dbReference>
<evidence type="ECO:0000256" key="2">
    <source>
        <dbReference type="ARBA" id="ARBA00022448"/>
    </source>
</evidence>
<evidence type="ECO:0000259" key="8">
    <source>
        <dbReference type="PROSITE" id="PS51202"/>
    </source>
</evidence>
<dbReference type="PANTHER" id="PTHR43833:SF5">
    <property type="entry name" value="TRK SYSTEM POTASSIUM UPTAKE PROTEIN TRKA"/>
    <property type="match status" value="1"/>
</dbReference>
<dbReference type="Gene3D" id="3.40.50.720">
    <property type="entry name" value="NAD(P)-binding Rossmann-like Domain"/>
    <property type="match status" value="2"/>
</dbReference>
<dbReference type="Pfam" id="PF02254">
    <property type="entry name" value="TrkA_N"/>
    <property type="match status" value="2"/>
</dbReference>
<evidence type="ECO:0000256" key="6">
    <source>
        <dbReference type="ARBA" id="ARBA00023065"/>
    </source>
</evidence>
<evidence type="ECO:0000256" key="4">
    <source>
        <dbReference type="ARBA" id="ARBA00022958"/>
    </source>
</evidence>
<keyword evidence="6" id="KW-0406">Ion transport</keyword>
<dbReference type="Gene3D" id="3.30.70.1450">
    <property type="entry name" value="Regulator of K+ conductance, C-terminal domain"/>
    <property type="match status" value="2"/>
</dbReference>
<reference evidence="9 10" key="1">
    <citation type="submission" date="2016-10" db="EMBL/GenBank/DDBJ databases">
        <authorList>
            <person name="de Groot N.N."/>
        </authorList>
    </citation>
    <scope>NUCLEOTIDE SEQUENCE [LARGE SCALE GENOMIC DNA]</scope>
    <source>
        <strain evidence="9 10">DSM 2784</strain>
    </source>
</reference>
<evidence type="ECO:0000313" key="10">
    <source>
        <dbReference type="Proteomes" id="UP000199208"/>
    </source>
</evidence>
<feature type="domain" description="RCK N-terminal" evidence="7">
    <location>
        <begin position="231"/>
        <end position="355"/>
    </location>
</feature>
<proteinExistence type="predicted"/>
<dbReference type="SUPFAM" id="SSF51735">
    <property type="entry name" value="NAD(P)-binding Rossmann-fold domains"/>
    <property type="match status" value="2"/>
</dbReference>
<feature type="domain" description="RCK C-terminal" evidence="8">
    <location>
        <begin position="368"/>
        <end position="449"/>
    </location>
</feature>
<protein>
    <recommendedName>
        <fullName evidence="1">Trk system potassium uptake protein TrkA</fullName>
    </recommendedName>
</protein>
<dbReference type="SUPFAM" id="SSF116726">
    <property type="entry name" value="TrkA C-terminal domain-like"/>
    <property type="match status" value="2"/>
</dbReference>
<evidence type="ECO:0000313" key="9">
    <source>
        <dbReference type="EMBL" id="SCZ78133.1"/>
    </source>
</evidence>
<dbReference type="PROSITE" id="PS51201">
    <property type="entry name" value="RCK_N"/>
    <property type="match status" value="2"/>
</dbReference>
<dbReference type="InterPro" id="IPR036291">
    <property type="entry name" value="NAD(P)-bd_dom_sf"/>
</dbReference>
<sequence length="493" mass="54634">MKVMIVGAGKFGYRLAETMDKECIEVTIIDTKKEAIEHVKSHLKVMAITGNGLDSKLFRELDAQTYDMFVAATSSDETNTIVCFLAKKHGIKKVVARIRKPENVRQKEYLKNDMGIDQVVNPDLATAQEITRFLMKGYRFQSGDFERSKLVMMDILAAKMPSVIGKQVNQLRHAENFEGLLIPVIKRDGVVMVPDGSTVIETDDLLFIIGKSPRLSEVLKRYRISMDTRQIKKVMIFGGGKVGFFLARQLLRLGVRVKIVEQDRDQCMYLSTSLPDAIIIHGDGTDIELLDDEDLPHMDAFIGVTGFDEHNLLMALLAKQEGVPVVVSKVGKFSYLNLLSKLNIDFYLNPTDISITEILKYARGGQIVAATMLLEGQAEVVEIIVHEELACVGQKIKDLDLPKGLVIGALARNHQAIIPNGSTVLTVGDRLVIFCMNSNLDALKTFIRPSDGGLLRQITFRPGTQSDTAPEALPMVSLSRIKAAANITDISDE</sequence>
<gene>
    <name evidence="9" type="ORF">SAMN03080599_01092</name>
</gene>
<dbReference type="EMBL" id="FMWL01000004">
    <property type="protein sequence ID" value="SCZ78133.1"/>
    <property type="molecule type" value="Genomic_DNA"/>
</dbReference>
<dbReference type="NCBIfam" id="NF007032">
    <property type="entry name" value="PRK09496.1-4"/>
    <property type="match status" value="1"/>
</dbReference>
<accession>A0A1G5RVP8</accession>
<dbReference type="NCBIfam" id="NF007039">
    <property type="entry name" value="PRK09496.3-2"/>
    <property type="match status" value="1"/>
</dbReference>